<keyword evidence="3 6" id="KW-1133">Transmembrane helix</keyword>
<evidence type="ECO:0000256" key="5">
    <source>
        <dbReference type="SAM" id="Coils"/>
    </source>
</evidence>
<dbReference type="Pfam" id="PF05529">
    <property type="entry name" value="Bap31"/>
    <property type="match status" value="1"/>
</dbReference>
<organism evidence="8 9">
    <name type="scientific">Lachancea thermotolerans (strain ATCC 56472 / CBS 6340 / NRRL Y-8284)</name>
    <name type="common">Yeast</name>
    <name type="synonym">Kluyveromyces thermotolerans</name>
    <dbReference type="NCBI Taxonomy" id="559295"/>
    <lineage>
        <taxon>Eukaryota</taxon>
        <taxon>Fungi</taxon>
        <taxon>Dikarya</taxon>
        <taxon>Ascomycota</taxon>
        <taxon>Saccharomycotina</taxon>
        <taxon>Saccharomycetes</taxon>
        <taxon>Saccharomycetales</taxon>
        <taxon>Saccharomycetaceae</taxon>
        <taxon>Lachancea</taxon>
    </lineage>
</organism>
<evidence type="ECO:0000256" key="1">
    <source>
        <dbReference type="ARBA" id="ARBA00004141"/>
    </source>
</evidence>
<dbReference type="HOGENOM" id="CLU_742001_0_0_1"/>
<dbReference type="InterPro" id="IPR008417">
    <property type="entry name" value="BAP29/BAP31"/>
</dbReference>
<sequence length="373" mass="42655">MSGSTDVVLLQRQQTWRGVTRLTRPPARESAFCADVYAFCHVQQNTHVTRCRGMTSGRRGRVGEKVEKAREKRAWLNFLSQWSVRPRRAPRGGYSCLSGLCWHRSSPRKLACFRLGGNVHRKSNEENARHACVITNEENVMAYVKVLPGFKFNQSLKTETAISTRTLFPVLRRPFKTSSIPLLTTRKRLNACPVPSRTPMTLYYTFVFGILAFEMVMFLLLAMPVPSKFRKPITMALIKPFRLTQVQVAIKCVLAFILLLFIDTINRVYSINSELSQTPLASGVSDRNEVQSRKFYAQRNMYLTGITLFLTFTVFRTYGLVWELLEMKEKFRAVPNQMNVEDLQKQIEAADKEIASMKERAEGLQADMSGSNN</sequence>
<dbReference type="GeneID" id="8295592"/>
<keyword evidence="4 6" id="KW-0472">Membrane</keyword>
<dbReference type="Proteomes" id="UP000002036">
    <property type="component" value="Chromosome D"/>
</dbReference>
<dbReference type="PANTHER" id="PTHR12701:SF20">
    <property type="entry name" value="ENDOPLASMIC RETICULUM TRANSMEMBRANE PROTEIN"/>
    <property type="match status" value="1"/>
</dbReference>
<feature type="transmembrane region" description="Helical" evidence="6">
    <location>
        <begin position="243"/>
        <end position="262"/>
    </location>
</feature>
<gene>
    <name evidence="8" type="ordered locus">KLTH0D14674g</name>
</gene>
<evidence type="ECO:0000313" key="9">
    <source>
        <dbReference type="Proteomes" id="UP000002036"/>
    </source>
</evidence>
<feature type="transmembrane region" description="Helical" evidence="6">
    <location>
        <begin position="301"/>
        <end position="322"/>
    </location>
</feature>
<feature type="domain" description="BAP29/BAP31 transmembrane" evidence="7">
    <location>
        <begin position="200"/>
        <end position="333"/>
    </location>
</feature>
<dbReference type="KEGG" id="lth:KLTH0D14674g"/>
<keyword evidence="2 6" id="KW-0812">Transmembrane</keyword>
<proteinExistence type="predicted"/>
<evidence type="ECO:0000256" key="6">
    <source>
        <dbReference type="SAM" id="Phobius"/>
    </source>
</evidence>
<dbReference type="AlphaFoldDB" id="C5DFF5"/>
<feature type="coiled-coil region" evidence="5">
    <location>
        <begin position="340"/>
        <end position="367"/>
    </location>
</feature>
<dbReference type="GO" id="GO:0070973">
    <property type="term" value="P:protein localization to endoplasmic reticulum exit site"/>
    <property type="evidence" value="ECO:0007669"/>
    <property type="project" value="TreeGrafter"/>
</dbReference>
<name>C5DFF5_LACTC</name>
<evidence type="ECO:0000256" key="2">
    <source>
        <dbReference type="ARBA" id="ARBA00022692"/>
    </source>
</evidence>
<dbReference type="RefSeq" id="XP_002553348.1">
    <property type="nucleotide sequence ID" value="XM_002553302.1"/>
</dbReference>
<keyword evidence="9" id="KW-1185">Reference proteome</keyword>
<feature type="transmembrane region" description="Helical" evidence="6">
    <location>
        <begin position="202"/>
        <end position="222"/>
    </location>
</feature>
<evidence type="ECO:0000259" key="7">
    <source>
        <dbReference type="Pfam" id="PF05529"/>
    </source>
</evidence>
<reference evidence="8 9" key="1">
    <citation type="journal article" date="2009" name="Genome Res.">
        <title>Comparative genomics of protoploid Saccharomycetaceae.</title>
        <authorList>
            <consortium name="The Genolevures Consortium"/>
            <person name="Souciet J.-L."/>
            <person name="Dujon B."/>
            <person name="Gaillardin C."/>
            <person name="Johnston M."/>
            <person name="Baret P.V."/>
            <person name="Cliften P."/>
            <person name="Sherman D.J."/>
            <person name="Weissenbach J."/>
            <person name="Westhof E."/>
            <person name="Wincker P."/>
            <person name="Jubin C."/>
            <person name="Poulain J."/>
            <person name="Barbe V."/>
            <person name="Segurens B."/>
            <person name="Artiguenave F."/>
            <person name="Anthouard V."/>
            <person name="Vacherie B."/>
            <person name="Val M.-E."/>
            <person name="Fulton R.S."/>
            <person name="Minx P."/>
            <person name="Wilson R."/>
            <person name="Durrens P."/>
            <person name="Jean G."/>
            <person name="Marck C."/>
            <person name="Martin T."/>
            <person name="Nikolski M."/>
            <person name="Rolland T."/>
            <person name="Seret M.-L."/>
            <person name="Casaregola S."/>
            <person name="Despons L."/>
            <person name="Fairhead C."/>
            <person name="Fischer G."/>
            <person name="Lafontaine I."/>
            <person name="Leh V."/>
            <person name="Lemaire M."/>
            <person name="de Montigny J."/>
            <person name="Neuveglise C."/>
            <person name="Thierry A."/>
            <person name="Blanc-Lenfle I."/>
            <person name="Bleykasten C."/>
            <person name="Diffels J."/>
            <person name="Fritsch E."/>
            <person name="Frangeul L."/>
            <person name="Goeffon A."/>
            <person name="Jauniaux N."/>
            <person name="Kachouri-Lafond R."/>
            <person name="Payen C."/>
            <person name="Potier S."/>
            <person name="Pribylova L."/>
            <person name="Ozanne C."/>
            <person name="Richard G.-F."/>
            <person name="Sacerdot C."/>
            <person name="Straub M.-L."/>
            <person name="Talla E."/>
        </authorList>
    </citation>
    <scope>NUCLEOTIDE SEQUENCE [LARGE SCALE GENOMIC DNA]</scope>
    <source>
        <strain evidence="9">ATCC 56472 / CBS 6340 / NRRL Y-8284</strain>
    </source>
</reference>
<dbReference type="GO" id="GO:0006888">
    <property type="term" value="P:endoplasmic reticulum to Golgi vesicle-mediated transport"/>
    <property type="evidence" value="ECO:0007669"/>
    <property type="project" value="TreeGrafter"/>
</dbReference>
<comment type="subcellular location">
    <subcellularLocation>
        <location evidence="1">Membrane</location>
        <topology evidence="1">Multi-pass membrane protein</topology>
    </subcellularLocation>
</comment>
<dbReference type="InterPro" id="IPR040463">
    <property type="entry name" value="BAP29/BAP31_N"/>
</dbReference>
<dbReference type="GO" id="GO:0005789">
    <property type="term" value="C:endoplasmic reticulum membrane"/>
    <property type="evidence" value="ECO:0007669"/>
    <property type="project" value="TreeGrafter"/>
</dbReference>
<evidence type="ECO:0000256" key="3">
    <source>
        <dbReference type="ARBA" id="ARBA00022989"/>
    </source>
</evidence>
<keyword evidence="5" id="KW-0175">Coiled coil</keyword>
<dbReference type="EMBL" id="CU928168">
    <property type="protein sequence ID" value="CAR22910.1"/>
    <property type="molecule type" value="Genomic_DNA"/>
</dbReference>
<dbReference type="PANTHER" id="PTHR12701">
    <property type="entry name" value="BCR-ASSOCIATED PROTEIN, BAP"/>
    <property type="match status" value="1"/>
</dbReference>
<dbReference type="eggNOG" id="KOG1962">
    <property type="taxonomic scope" value="Eukaryota"/>
</dbReference>
<accession>C5DFF5</accession>
<protein>
    <submittedName>
        <fullName evidence="8">KLTH0D14674p</fullName>
    </submittedName>
</protein>
<evidence type="ECO:0000313" key="8">
    <source>
        <dbReference type="EMBL" id="CAR22910.1"/>
    </source>
</evidence>
<dbReference type="OrthoDB" id="435607at2759"/>
<evidence type="ECO:0000256" key="4">
    <source>
        <dbReference type="ARBA" id="ARBA00023136"/>
    </source>
</evidence>
<dbReference type="GO" id="GO:0006886">
    <property type="term" value="P:intracellular protein transport"/>
    <property type="evidence" value="ECO:0007669"/>
    <property type="project" value="InterPro"/>
</dbReference>
<dbReference type="STRING" id="559295.C5DFF5"/>
<dbReference type="InParanoid" id="C5DFF5"/>